<gene>
    <name evidence="1" type="ORF">METZ01_LOCUS505768</name>
</gene>
<dbReference type="EMBL" id="UINC01223634">
    <property type="protein sequence ID" value="SVE52914.1"/>
    <property type="molecule type" value="Genomic_DNA"/>
</dbReference>
<reference evidence="1" key="1">
    <citation type="submission" date="2018-05" db="EMBL/GenBank/DDBJ databases">
        <authorList>
            <person name="Lanie J.A."/>
            <person name="Ng W.-L."/>
            <person name="Kazmierczak K.M."/>
            <person name="Andrzejewski T.M."/>
            <person name="Davidsen T.M."/>
            <person name="Wayne K.J."/>
            <person name="Tettelin H."/>
            <person name="Glass J.I."/>
            <person name="Rusch D."/>
            <person name="Podicherti R."/>
            <person name="Tsui H.-C.T."/>
            <person name="Winkler M.E."/>
        </authorList>
    </citation>
    <scope>NUCLEOTIDE SEQUENCE</scope>
</reference>
<accession>A0A383E8G9</accession>
<organism evidence="1">
    <name type="scientific">marine metagenome</name>
    <dbReference type="NCBI Taxonomy" id="408172"/>
    <lineage>
        <taxon>unclassified sequences</taxon>
        <taxon>metagenomes</taxon>
        <taxon>ecological metagenomes</taxon>
    </lineage>
</organism>
<proteinExistence type="predicted"/>
<feature type="non-terminal residue" evidence="1">
    <location>
        <position position="1"/>
    </location>
</feature>
<dbReference type="AlphaFoldDB" id="A0A383E8G9"/>
<evidence type="ECO:0000313" key="1">
    <source>
        <dbReference type="EMBL" id="SVE52914.1"/>
    </source>
</evidence>
<sequence length="102" mass="12053">QIRRSKTILRISGEEDPLITEWWHDTVRQRPIHMLEMLAEIVDYSGRVTVSLEKRYPLDEAHYASKIFMNEWRDLLDLAMSENVEDRRLGAAAPAMLRLEEE</sequence>
<protein>
    <submittedName>
        <fullName evidence="1">Uncharacterized protein</fullName>
    </submittedName>
</protein>
<name>A0A383E8G9_9ZZZZ</name>